<sequence>MAVTQSGASPVTRQPVESCRRPSRRGAGARVVTAIAGVVLAAAAVYAQTFILPTEQRSSRVTANGLVGEVVETHGFSIKVSSVTAANAVDTTDFSDNVTKVGTSNLFLLVDISITTTRVPMRLSPGSNVVLLTEDGRRYQTTDKVDVSLTAFNRRYQPGFWSSGVLVFEVPKDAVPGARMIVAPPSEVIVDYSAPEAEIDLGLSGDAASRLIKQAEDYHSLVSKKR</sequence>
<keyword evidence="1" id="KW-0732">Signal</keyword>
<dbReference type="RefSeq" id="WP_394302687.1">
    <property type="nucleotide sequence ID" value="NZ_JBHMQT010000044.1"/>
</dbReference>
<feature type="domain" description="DUF4352" evidence="4">
    <location>
        <begin position="67"/>
        <end position="182"/>
    </location>
</feature>
<reference evidence="5 6" key="1">
    <citation type="submission" date="2024-09" db="EMBL/GenBank/DDBJ databases">
        <authorList>
            <person name="Sun Q."/>
            <person name="Mori K."/>
        </authorList>
    </citation>
    <scope>NUCLEOTIDE SEQUENCE [LARGE SCALE GENOMIC DNA]</scope>
    <source>
        <strain evidence="5 6">TBRC 1851</strain>
    </source>
</reference>
<protein>
    <submittedName>
        <fullName evidence="5">DUF4352 domain-containing protein</fullName>
    </submittedName>
</protein>
<dbReference type="EMBL" id="JBHMQT010000044">
    <property type="protein sequence ID" value="MFC0864591.1"/>
    <property type="molecule type" value="Genomic_DNA"/>
</dbReference>
<keyword evidence="6" id="KW-1185">Reference proteome</keyword>
<proteinExistence type="predicted"/>
<keyword evidence="3" id="KW-0812">Transmembrane</keyword>
<dbReference type="Proteomes" id="UP001589870">
    <property type="component" value="Unassembled WGS sequence"/>
</dbReference>
<evidence type="ECO:0000313" key="6">
    <source>
        <dbReference type="Proteomes" id="UP001589870"/>
    </source>
</evidence>
<comment type="caution">
    <text evidence="5">The sequence shown here is derived from an EMBL/GenBank/DDBJ whole genome shotgun (WGS) entry which is preliminary data.</text>
</comment>
<dbReference type="InterPro" id="IPR029050">
    <property type="entry name" value="Immunoprotect_excell_Ig-like"/>
</dbReference>
<dbReference type="Gene3D" id="2.60.40.1240">
    <property type="match status" value="1"/>
</dbReference>
<keyword evidence="3" id="KW-0472">Membrane</keyword>
<gene>
    <name evidence="5" type="ORF">ACFHYQ_20070</name>
</gene>
<accession>A0ABV6U950</accession>
<evidence type="ECO:0000259" key="4">
    <source>
        <dbReference type="Pfam" id="PF11611"/>
    </source>
</evidence>
<organism evidence="5 6">
    <name type="scientific">Sphaerimonospora cavernae</name>
    <dbReference type="NCBI Taxonomy" id="1740611"/>
    <lineage>
        <taxon>Bacteria</taxon>
        <taxon>Bacillati</taxon>
        <taxon>Actinomycetota</taxon>
        <taxon>Actinomycetes</taxon>
        <taxon>Streptosporangiales</taxon>
        <taxon>Streptosporangiaceae</taxon>
        <taxon>Sphaerimonospora</taxon>
    </lineage>
</organism>
<name>A0ABV6U950_9ACTN</name>
<evidence type="ECO:0000256" key="1">
    <source>
        <dbReference type="ARBA" id="ARBA00022729"/>
    </source>
</evidence>
<evidence type="ECO:0000256" key="3">
    <source>
        <dbReference type="SAM" id="Phobius"/>
    </source>
</evidence>
<feature type="transmembrane region" description="Helical" evidence="3">
    <location>
        <begin position="27"/>
        <end position="47"/>
    </location>
</feature>
<dbReference type="InterPro" id="IPR029051">
    <property type="entry name" value="DUF4352"/>
</dbReference>
<dbReference type="Pfam" id="PF11611">
    <property type="entry name" value="DUF4352"/>
    <property type="match status" value="1"/>
</dbReference>
<evidence type="ECO:0000256" key="2">
    <source>
        <dbReference type="SAM" id="MobiDB-lite"/>
    </source>
</evidence>
<evidence type="ECO:0000313" key="5">
    <source>
        <dbReference type="EMBL" id="MFC0864591.1"/>
    </source>
</evidence>
<feature type="compositionally biased region" description="Polar residues" evidence="2">
    <location>
        <begin position="1"/>
        <end position="12"/>
    </location>
</feature>
<feature type="region of interest" description="Disordered" evidence="2">
    <location>
        <begin position="1"/>
        <end position="23"/>
    </location>
</feature>
<keyword evidence="3" id="KW-1133">Transmembrane helix</keyword>